<evidence type="ECO:0000256" key="6">
    <source>
        <dbReference type="ARBA" id="ARBA00022485"/>
    </source>
</evidence>
<dbReference type="InterPro" id="IPR044298">
    <property type="entry name" value="MIG/MutY"/>
</dbReference>
<comment type="catalytic activity">
    <reaction evidence="1 14">
        <text>Hydrolyzes free adenine bases from 7,8-dihydro-8-oxoguanine:adenine mismatched double-stranded DNA, leaving an apurinic site.</text>
        <dbReference type="EC" id="3.2.2.31"/>
    </reaction>
</comment>
<dbReference type="Gene3D" id="3.90.79.10">
    <property type="entry name" value="Nucleoside Triphosphate Pyrophosphohydrolase"/>
    <property type="match status" value="1"/>
</dbReference>
<organism evidence="16 17">
    <name type="scientific">Aliikangiella maris</name>
    <dbReference type="NCBI Taxonomy" id="3162458"/>
    <lineage>
        <taxon>Bacteria</taxon>
        <taxon>Pseudomonadati</taxon>
        <taxon>Pseudomonadota</taxon>
        <taxon>Gammaproteobacteria</taxon>
        <taxon>Oceanospirillales</taxon>
        <taxon>Pleioneaceae</taxon>
        <taxon>Aliikangiella</taxon>
    </lineage>
</organism>
<dbReference type="InterPro" id="IPR003651">
    <property type="entry name" value="Endonuclease3_FeS-loop_motif"/>
</dbReference>
<dbReference type="PANTHER" id="PTHR42944">
    <property type="entry name" value="ADENINE DNA GLYCOSYLASE"/>
    <property type="match status" value="1"/>
</dbReference>
<evidence type="ECO:0000256" key="1">
    <source>
        <dbReference type="ARBA" id="ARBA00000843"/>
    </source>
</evidence>
<evidence type="ECO:0000256" key="4">
    <source>
        <dbReference type="ARBA" id="ARBA00012045"/>
    </source>
</evidence>
<dbReference type="EC" id="3.2.2.31" evidence="4 14"/>
<comment type="function">
    <text evidence="2">Adenine glycosylase active on G-A mispairs. MutY also corrects error-prone DNA synthesis past GO lesions which are due to the oxidatively damaged form of guanine: 7,8-dihydro-8-oxoguanine (8-oxo-dGTP).</text>
</comment>
<keyword evidence="7" id="KW-0479">Metal-binding</keyword>
<dbReference type="SUPFAM" id="SSF55811">
    <property type="entry name" value="Nudix"/>
    <property type="match status" value="1"/>
</dbReference>
<dbReference type="Proteomes" id="UP001548189">
    <property type="component" value="Unassembled WGS sequence"/>
</dbReference>
<sequence>MLITPESFAAKILAFYQTHGRKDLPWQKNPTAYRVWVSEVMLQQTQVKTVIPYYQKFMRSFPTIKALANAPLDDVLHHWQGLGYYSRARNLHQCAQKVMTEFNGRFPKTLAQMESLPGIGRSTAGAILSLAMNRPTPILDGNVKRVLARVFMVDGWYGQSAVNKHLWDLTSRYTPQENTANFNQAMMDLGASFCSRSKPQCEQCPLAIDCLAYIHGKTAEYPHKKPKKTIPTKQAKMYLQINPRQQVLLVKRPPTGIWGGLWTLPQFSQPSSIDSVKPQSDDTMCENLIDEIKHTFTHFHLHAQVYTAPKVPTGQSANGWTIEETSQQKWHNINELKRLALPTPIKKFLFRYFQINE</sequence>
<dbReference type="SUPFAM" id="SSF48150">
    <property type="entry name" value="DNA-glycosylase"/>
    <property type="match status" value="1"/>
</dbReference>
<keyword evidence="6" id="KW-0004">4Fe-4S</keyword>
<evidence type="ECO:0000259" key="15">
    <source>
        <dbReference type="SMART" id="SM00478"/>
    </source>
</evidence>
<dbReference type="Pfam" id="PF00633">
    <property type="entry name" value="HHH"/>
    <property type="match status" value="1"/>
</dbReference>
<protein>
    <recommendedName>
        <fullName evidence="5 14">Adenine DNA glycosylase</fullName>
        <ecNumber evidence="4 14">3.2.2.31</ecNumber>
    </recommendedName>
</protein>
<dbReference type="SMART" id="SM00478">
    <property type="entry name" value="ENDO3c"/>
    <property type="match status" value="1"/>
</dbReference>
<dbReference type="InterPro" id="IPR015797">
    <property type="entry name" value="NUDIX_hydrolase-like_dom_sf"/>
</dbReference>
<dbReference type="InterPro" id="IPR023170">
    <property type="entry name" value="HhH_base_excis_C"/>
</dbReference>
<keyword evidence="9 16" id="KW-0378">Hydrolase</keyword>
<evidence type="ECO:0000256" key="8">
    <source>
        <dbReference type="ARBA" id="ARBA00022763"/>
    </source>
</evidence>
<comment type="similarity">
    <text evidence="3 14">Belongs to the Nth/MutY family.</text>
</comment>
<evidence type="ECO:0000256" key="7">
    <source>
        <dbReference type="ARBA" id="ARBA00022723"/>
    </source>
</evidence>
<accession>A0ABV2BY74</accession>
<evidence type="ECO:0000256" key="13">
    <source>
        <dbReference type="ARBA" id="ARBA00023295"/>
    </source>
</evidence>
<dbReference type="Gene3D" id="1.10.1670.10">
    <property type="entry name" value="Helix-hairpin-Helix base-excision DNA repair enzymes (C-terminal)"/>
    <property type="match status" value="1"/>
</dbReference>
<comment type="caution">
    <text evidence="16">The sequence shown here is derived from an EMBL/GenBank/DDBJ whole genome shotgun (WGS) entry which is preliminary data.</text>
</comment>
<comment type="cofactor">
    <cofactor evidence="14">
        <name>[4Fe-4S] cluster</name>
        <dbReference type="ChEBI" id="CHEBI:49883"/>
    </cofactor>
    <text evidence="14">Binds 1 [4Fe-4S] cluster.</text>
</comment>
<dbReference type="NCBIfam" id="TIGR01084">
    <property type="entry name" value="mutY"/>
    <property type="match status" value="1"/>
</dbReference>
<dbReference type="CDD" id="cd00056">
    <property type="entry name" value="ENDO3c"/>
    <property type="match status" value="1"/>
</dbReference>
<dbReference type="InterPro" id="IPR011257">
    <property type="entry name" value="DNA_glycosylase"/>
</dbReference>
<keyword evidence="13 14" id="KW-0326">Glycosidase</keyword>
<dbReference type="EMBL" id="JBEVCJ010000029">
    <property type="protein sequence ID" value="MET1256873.1"/>
    <property type="molecule type" value="Genomic_DNA"/>
</dbReference>
<keyword evidence="10 14" id="KW-0408">Iron</keyword>
<dbReference type="Pfam" id="PF14815">
    <property type="entry name" value="NUDIX_4"/>
    <property type="match status" value="1"/>
</dbReference>
<dbReference type="GO" id="GO:0000701">
    <property type="term" value="F:purine-specific mismatch base pair DNA N-glycosylase activity"/>
    <property type="evidence" value="ECO:0007669"/>
    <property type="project" value="UniProtKB-EC"/>
</dbReference>
<keyword evidence="12" id="KW-0234">DNA repair</keyword>
<dbReference type="Pfam" id="PF00730">
    <property type="entry name" value="HhH-GPD"/>
    <property type="match status" value="1"/>
</dbReference>
<evidence type="ECO:0000256" key="14">
    <source>
        <dbReference type="RuleBase" id="RU365096"/>
    </source>
</evidence>
<reference evidence="16 17" key="1">
    <citation type="submission" date="2024-06" db="EMBL/GenBank/DDBJ databases">
        <authorList>
            <person name="Li F."/>
        </authorList>
    </citation>
    <scope>NUCLEOTIDE SEQUENCE [LARGE SCALE GENOMIC DNA]</scope>
    <source>
        <strain evidence="16 17">GXAS 311</strain>
    </source>
</reference>
<feature type="domain" description="HhH-GPD" evidence="15">
    <location>
        <begin position="41"/>
        <end position="192"/>
    </location>
</feature>
<evidence type="ECO:0000256" key="5">
    <source>
        <dbReference type="ARBA" id="ARBA00022023"/>
    </source>
</evidence>
<evidence type="ECO:0000256" key="11">
    <source>
        <dbReference type="ARBA" id="ARBA00023014"/>
    </source>
</evidence>
<name>A0ABV2BY74_9GAMM</name>
<keyword evidence="11" id="KW-0411">Iron-sulfur</keyword>
<dbReference type="InterPro" id="IPR005760">
    <property type="entry name" value="A/G_AdeGlyc_MutY"/>
</dbReference>
<keyword evidence="17" id="KW-1185">Reference proteome</keyword>
<dbReference type="PANTHER" id="PTHR42944:SF1">
    <property type="entry name" value="ADENINE DNA GLYCOSYLASE"/>
    <property type="match status" value="1"/>
</dbReference>
<dbReference type="Gene3D" id="1.10.340.30">
    <property type="entry name" value="Hypothetical protein, domain 2"/>
    <property type="match status" value="1"/>
</dbReference>
<dbReference type="CDD" id="cd03431">
    <property type="entry name" value="NUDIX_DNA_Glycosylase_C-MutY"/>
    <property type="match status" value="1"/>
</dbReference>
<gene>
    <name evidence="16" type="primary">mutY</name>
    <name evidence="16" type="ORF">ABVT43_17150</name>
</gene>
<keyword evidence="8 14" id="KW-0227">DNA damage</keyword>
<dbReference type="SMART" id="SM00525">
    <property type="entry name" value="FES"/>
    <property type="match status" value="1"/>
</dbReference>
<dbReference type="RefSeq" id="WP_353897454.1">
    <property type="nucleotide sequence ID" value="NZ_JBEVCJ010000029.1"/>
</dbReference>
<dbReference type="InterPro" id="IPR029119">
    <property type="entry name" value="MutY_C"/>
</dbReference>
<evidence type="ECO:0000256" key="9">
    <source>
        <dbReference type="ARBA" id="ARBA00022801"/>
    </source>
</evidence>
<dbReference type="InterPro" id="IPR000445">
    <property type="entry name" value="HhH_motif"/>
</dbReference>
<evidence type="ECO:0000256" key="10">
    <source>
        <dbReference type="ARBA" id="ARBA00023004"/>
    </source>
</evidence>
<evidence type="ECO:0000256" key="12">
    <source>
        <dbReference type="ARBA" id="ARBA00023204"/>
    </source>
</evidence>
<dbReference type="InterPro" id="IPR004036">
    <property type="entry name" value="Endonuclease-III-like_CS2"/>
</dbReference>
<dbReference type="InterPro" id="IPR003265">
    <property type="entry name" value="HhH-GPD_domain"/>
</dbReference>
<evidence type="ECO:0000313" key="16">
    <source>
        <dbReference type="EMBL" id="MET1256873.1"/>
    </source>
</evidence>
<evidence type="ECO:0000313" key="17">
    <source>
        <dbReference type="Proteomes" id="UP001548189"/>
    </source>
</evidence>
<evidence type="ECO:0000256" key="3">
    <source>
        <dbReference type="ARBA" id="ARBA00008343"/>
    </source>
</evidence>
<evidence type="ECO:0000256" key="2">
    <source>
        <dbReference type="ARBA" id="ARBA00002933"/>
    </source>
</evidence>
<dbReference type="PROSITE" id="PS01155">
    <property type="entry name" value="ENDONUCLEASE_III_2"/>
    <property type="match status" value="1"/>
</dbReference>
<proteinExistence type="inferred from homology"/>